<evidence type="ECO:0000256" key="6">
    <source>
        <dbReference type="ARBA" id="ARBA00023146"/>
    </source>
</evidence>
<dbReference type="InterPro" id="IPR004365">
    <property type="entry name" value="NA-bd_OB_tRNA"/>
</dbReference>
<dbReference type="InterPro" id="IPR006195">
    <property type="entry name" value="aa-tRNA-synth_II"/>
</dbReference>
<proteinExistence type="inferred from homology"/>
<dbReference type="InterPro" id="IPR004522">
    <property type="entry name" value="Asn-tRNA-ligase"/>
</dbReference>
<dbReference type="Pfam" id="PF00152">
    <property type="entry name" value="tRNA-synt_2"/>
    <property type="match status" value="1"/>
</dbReference>
<dbReference type="Proteomes" id="UP000823634">
    <property type="component" value="Unassembled WGS sequence"/>
</dbReference>
<dbReference type="AlphaFoldDB" id="A0A9D9GVF4"/>
<dbReference type="PROSITE" id="PS50862">
    <property type="entry name" value="AA_TRNA_LIGASE_II"/>
    <property type="match status" value="1"/>
</dbReference>
<dbReference type="NCBIfam" id="NF003037">
    <property type="entry name" value="PRK03932.1"/>
    <property type="match status" value="1"/>
</dbReference>
<keyword evidence="5 7" id="KW-0648">Protein biosynthesis</keyword>
<organism evidence="9 10">
    <name type="scientific">Candidatus Alloenteromonas pullistercoris</name>
    <dbReference type="NCBI Taxonomy" id="2840785"/>
    <lineage>
        <taxon>Bacteria</taxon>
        <taxon>Bacillati</taxon>
        <taxon>Bacillota</taxon>
        <taxon>Bacillota incertae sedis</taxon>
        <taxon>Candidatus Alloenteromonas</taxon>
    </lineage>
</organism>
<dbReference type="GO" id="GO:0005524">
    <property type="term" value="F:ATP binding"/>
    <property type="evidence" value="ECO:0007669"/>
    <property type="project" value="UniProtKB-UniRule"/>
</dbReference>
<dbReference type="InterPro" id="IPR012340">
    <property type="entry name" value="NA-bd_OB-fold"/>
</dbReference>
<evidence type="ECO:0000256" key="5">
    <source>
        <dbReference type="ARBA" id="ARBA00022917"/>
    </source>
</evidence>
<evidence type="ECO:0000256" key="7">
    <source>
        <dbReference type="HAMAP-Rule" id="MF_00534"/>
    </source>
</evidence>
<feature type="domain" description="Aminoacyl-transfer RNA synthetases class-II family profile" evidence="8">
    <location>
        <begin position="139"/>
        <end position="452"/>
    </location>
</feature>
<evidence type="ECO:0000256" key="3">
    <source>
        <dbReference type="ARBA" id="ARBA00022741"/>
    </source>
</evidence>
<dbReference type="GO" id="GO:0005737">
    <property type="term" value="C:cytoplasm"/>
    <property type="evidence" value="ECO:0007669"/>
    <property type="project" value="UniProtKB-SubCell"/>
</dbReference>
<dbReference type="FunFam" id="3.30.930.10:FF:000016">
    <property type="entry name" value="Asparagine--tRNA ligase"/>
    <property type="match status" value="1"/>
</dbReference>
<comment type="caution">
    <text evidence="9">The sequence shown here is derived from an EMBL/GenBank/DDBJ whole genome shotgun (WGS) entry which is preliminary data.</text>
</comment>
<keyword evidence="4 7" id="KW-0067">ATP-binding</keyword>
<sequence>MQPKALSVKSLYETFAQNGKLPEEAFVQGWVRTNRDSGSIGFISLNDGTCFKCLQIVYSDGLECHERIKSVLTGACIRVGGKIVATPNMKQPFELHAESFELLGDCQSDYPLQKKRHSFEYLREIAHLRPRANTFLALYRVRSRLALGIHEFFQSKGFVYVHTPEITGNDAEGAGQTFTIATNDDSGKLSVTDFYGKPTHLTVSGQLHVEAFALAFRDVYTFGPTFRAEKSNTPRHASEFWMIEPEICFADLDDDMDLMEETIKFCIDYVLTNCPDEMEFFDKMVCPGLKERLLAVLHSSFRRMTYTEAIEILQKAVQNGHKFEENNIYWGFDLQSEHERYITETVVNGPVFLTDYPKDIKAFYMRENDDGKTVAACDMLVPGEGEIIGGSQREERYDRLLKKMEEAGNQKGLEWYLDTRRYGGCIHSGFGIGFDRLLMYLTGVTNIRDTEPFPRTSSNIKF</sequence>
<keyword evidence="6 7" id="KW-0030">Aminoacyl-tRNA synthetase</keyword>
<dbReference type="CDD" id="cd00776">
    <property type="entry name" value="AsxRS_core"/>
    <property type="match status" value="1"/>
</dbReference>
<evidence type="ECO:0000256" key="4">
    <source>
        <dbReference type="ARBA" id="ARBA00022840"/>
    </source>
</evidence>
<dbReference type="InterPro" id="IPR045864">
    <property type="entry name" value="aa-tRNA-synth_II/BPL/LPL"/>
</dbReference>
<keyword evidence="2 7" id="KW-0436">Ligase</keyword>
<dbReference type="Pfam" id="PF01336">
    <property type="entry name" value="tRNA_anti-codon"/>
    <property type="match status" value="1"/>
</dbReference>
<dbReference type="Gene3D" id="3.30.930.10">
    <property type="entry name" value="Bira Bifunctional Protein, Domain 2"/>
    <property type="match status" value="1"/>
</dbReference>
<dbReference type="HAMAP" id="MF_00534">
    <property type="entry name" value="Asn_tRNA_synth"/>
    <property type="match status" value="1"/>
</dbReference>
<dbReference type="CDD" id="cd04318">
    <property type="entry name" value="EcAsnRS_like_N"/>
    <property type="match status" value="1"/>
</dbReference>
<dbReference type="EC" id="6.1.1.22" evidence="7"/>
<dbReference type="InterPro" id="IPR002312">
    <property type="entry name" value="Asp/Asn-tRNA-synth_IIb"/>
</dbReference>
<dbReference type="PANTHER" id="PTHR22594">
    <property type="entry name" value="ASPARTYL/LYSYL-TRNA SYNTHETASE"/>
    <property type="match status" value="1"/>
</dbReference>
<reference evidence="9" key="1">
    <citation type="submission" date="2020-10" db="EMBL/GenBank/DDBJ databases">
        <authorList>
            <person name="Gilroy R."/>
        </authorList>
    </citation>
    <scope>NUCLEOTIDE SEQUENCE</scope>
    <source>
        <strain evidence="9">17113</strain>
    </source>
</reference>
<dbReference type="PRINTS" id="PR01042">
    <property type="entry name" value="TRNASYNTHASP"/>
</dbReference>
<comment type="subcellular location">
    <subcellularLocation>
        <location evidence="7">Cytoplasm</location>
    </subcellularLocation>
</comment>
<keyword evidence="7" id="KW-0963">Cytoplasm</keyword>
<keyword evidence="3 7" id="KW-0547">Nucleotide-binding</keyword>
<dbReference type="SUPFAM" id="SSF55681">
    <property type="entry name" value="Class II aaRS and biotin synthetases"/>
    <property type="match status" value="1"/>
</dbReference>
<protein>
    <recommendedName>
        <fullName evidence="7">Asparagine--tRNA ligase</fullName>
        <ecNumber evidence="7">6.1.1.22</ecNumber>
    </recommendedName>
    <alternativeName>
        <fullName evidence="7">Asparaginyl-tRNA synthetase</fullName>
        <shortName evidence="7">AsnRS</shortName>
    </alternativeName>
</protein>
<evidence type="ECO:0000256" key="1">
    <source>
        <dbReference type="ARBA" id="ARBA00008226"/>
    </source>
</evidence>
<comment type="subunit">
    <text evidence="7">Homodimer.</text>
</comment>
<evidence type="ECO:0000259" key="8">
    <source>
        <dbReference type="PROSITE" id="PS50862"/>
    </source>
</evidence>
<reference evidence="9" key="2">
    <citation type="journal article" date="2021" name="PeerJ">
        <title>Extensive microbial diversity within the chicken gut microbiome revealed by metagenomics and culture.</title>
        <authorList>
            <person name="Gilroy R."/>
            <person name="Ravi A."/>
            <person name="Getino M."/>
            <person name="Pursley I."/>
            <person name="Horton D.L."/>
            <person name="Alikhan N.F."/>
            <person name="Baker D."/>
            <person name="Gharbi K."/>
            <person name="Hall N."/>
            <person name="Watson M."/>
            <person name="Adriaenssens E.M."/>
            <person name="Foster-Nyarko E."/>
            <person name="Jarju S."/>
            <person name="Secka A."/>
            <person name="Antonio M."/>
            <person name="Oren A."/>
            <person name="Chaudhuri R.R."/>
            <person name="La Ragione R."/>
            <person name="Hildebrand F."/>
            <person name="Pallen M.J."/>
        </authorList>
    </citation>
    <scope>NUCLEOTIDE SEQUENCE</scope>
    <source>
        <strain evidence="9">17113</strain>
    </source>
</reference>
<dbReference type="EMBL" id="JADINA010000016">
    <property type="protein sequence ID" value="MBO8426109.1"/>
    <property type="molecule type" value="Genomic_DNA"/>
</dbReference>
<evidence type="ECO:0000313" key="9">
    <source>
        <dbReference type="EMBL" id="MBO8426109.1"/>
    </source>
</evidence>
<dbReference type="PANTHER" id="PTHR22594:SF34">
    <property type="entry name" value="ASPARAGINE--TRNA LIGASE, MITOCHONDRIAL-RELATED"/>
    <property type="match status" value="1"/>
</dbReference>
<dbReference type="NCBIfam" id="TIGR00457">
    <property type="entry name" value="asnS"/>
    <property type="match status" value="1"/>
</dbReference>
<name>A0A9D9GVF4_9FIRM</name>
<dbReference type="Gene3D" id="2.40.50.140">
    <property type="entry name" value="Nucleic acid-binding proteins"/>
    <property type="match status" value="1"/>
</dbReference>
<dbReference type="GO" id="GO:0016740">
    <property type="term" value="F:transferase activity"/>
    <property type="evidence" value="ECO:0007669"/>
    <property type="project" value="UniProtKB-ARBA"/>
</dbReference>
<dbReference type="GO" id="GO:0004816">
    <property type="term" value="F:asparagine-tRNA ligase activity"/>
    <property type="evidence" value="ECO:0007669"/>
    <property type="project" value="UniProtKB-UniRule"/>
</dbReference>
<dbReference type="InterPro" id="IPR004364">
    <property type="entry name" value="Aa-tRNA-synt_II"/>
</dbReference>
<comment type="similarity">
    <text evidence="1 7">Belongs to the class-II aminoacyl-tRNA synthetase family.</text>
</comment>
<dbReference type="GO" id="GO:0003676">
    <property type="term" value="F:nucleic acid binding"/>
    <property type="evidence" value="ECO:0007669"/>
    <property type="project" value="InterPro"/>
</dbReference>
<evidence type="ECO:0000313" key="10">
    <source>
        <dbReference type="Proteomes" id="UP000823634"/>
    </source>
</evidence>
<accession>A0A9D9GVF4</accession>
<comment type="catalytic activity">
    <reaction evidence="7">
        <text>tRNA(Asn) + L-asparagine + ATP = L-asparaginyl-tRNA(Asn) + AMP + diphosphate + H(+)</text>
        <dbReference type="Rhea" id="RHEA:11180"/>
        <dbReference type="Rhea" id="RHEA-COMP:9659"/>
        <dbReference type="Rhea" id="RHEA-COMP:9674"/>
        <dbReference type="ChEBI" id="CHEBI:15378"/>
        <dbReference type="ChEBI" id="CHEBI:30616"/>
        <dbReference type="ChEBI" id="CHEBI:33019"/>
        <dbReference type="ChEBI" id="CHEBI:58048"/>
        <dbReference type="ChEBI" id="CHEBI:78442"/>
        <dbReference type="ChEBI" id="CHEBI:78515"/>
        <dbReference type="ChEBI" id="CHEBI:456215"/>
        <dbReference type="EC" id="6.1.1.22"/>
    </reaction>
</comment>
<dbReference type="GO" id="GO:0140096">
    <property type="term" value="F:catalytic activity, acting on a protein"/>
    <property type="evidence" value="ECO:0007669"/>
    <property type="project" value="UniProtKB-ARBA"/>
</dbReference>
<dbReference type="SUPFAM" id="SSF50249">
    <property type="entry name" value="Nucleic acid-binding proteins"/>
    <property type="match status" value="1"/>
</dbReference>
<dbReference type="GO" id="GO:0006421">
    <property type="term" value="P:asparaginyl-tRNA aminoacylation"/>
    <property type="evidence" value="ECO:0007669"/>
    <property type="project" value="UniProtKB-UniRule"/>
</dbReference>
<gene>
    <name evidence="7 9" type="primary">asnS</name>
    <name evidence="9" type="ORF">IAC61_02165</name>
</gene>
<evidence type="ECO:0000256" key="2">
    <source>
        <dbReference type="ARBA" id="ARBA00022598"/>
    </source>
</evidence>